<comment type="caution">
    <text evidence="8">The sequence shown here is derived from an EMBL/GenBank/DDBJ whole genome shotgun (WGS) entry which is preliminary data.</text>
</comment>
<dbReference type="PANTHER" id="PTHR43289:SF34">
    <property type="entry name" value="SERINE_THREONINE-PROTEIN KINASE YBDM-RELATED"/>
    <property type="match status" value="1"/>
</dbReference>
<dbReference type="PROSITE" id="PS00107">
    <property type="entry name" value="PROTEIN_KINASE_ATP"/>
    <property type="match status" value="1"/>
</dbReference>
<dbReference type="InterPro" id="IPR000719">
    <property type="entry name" value="Prot_kinase_dom"/>
</dbReference>
<keyword evidence="1" id="KW-0808">Transferase</keyword>
<evidence type="ECO:0000256" key="5">
    <source>
        <dbReference type="PROSITE-ProRule" id="PRU10141"/>
    </source>
</evidence>
<dbReference type="PROSITE" id="PS50011">
    <property type="entry name" value="PROTEIN_KINASE_DOM"/>
    <property type="match status" value="1"/>
</dbReference>
<dbReference type="SUPFAM" id="SSF56112">
    <property type="entry name" value="Protein kinase-like (PK-like)"/>
    <property type="match status" value="1"/>
</dbReference>
<keyword evidence="6" id="KW-0812">Transmembrane</keyword>
<accession>A0A2W5VRQ0</accession>
<dbReference type="SMART" id="SM00220">
    <property type="entry name" value="S_TKc"/>
    <property type="match status" value="1"/>
</dbReference>
<keyword evidence="4 5" id="KW-0067">ATP-binding</keyword>
<dbReference type="AlphaFoldDB" id="A0A2W5VRQ0"/>
<dbReference type="GO" id="GO:0004674">
    <property type="term" value="F:protein serine/threonine kinase activity"/>
    <property type="evidence" value="ECO:0007669"/>
    <property type="project" value="TreeGrafter"/>
</dbReference>
<protein>
    <recommendedName>
        <fullName evidence="7">Protein kinase domain-containing protein</fullName>
    </recommendedName>
</protein>
<organism evidence="8 9">
    <name type="scientific">Archangium gephyra</name>
    <dbReference type="NCBI Taxonomy" id="48"/>
    <lineage>
        <taxon>Bacteria</taxon>
        <taxon>Pseudomonadati</taxon>
        <taxon>Myxococcota</taxon>
        <taxon>Myxococcia</taxon>
        <taxon>Myxococcales</taxon>
        <taxon>Cystobacterineae</taxon>
        <taxon>Archangiaceae</taxon>
        <taxon>Archangium</taxon>
    </lineage>
</organism>
<sequence length="926" mass="100433">MAGCITDEVLAAWAIGTATPDVVSSIQDHIASCASCRTVAAEVARTAGSRPKPKSLGRYELQEPVGAGGMGTVFSAWDPTLSRRVAVKLLHEAAVDSHRAERFHLERQVLGGLEHPHIARLLDAGETEEGQPWFAMDFIDGKPLDEAFDAAKLTPQQRVELMLPVLRAVTAAHQHLVVHRDLKPSNILVDKNGEPHLVDFGIARLLEGASGLTQTGVTPMTPAYASPEQVRREPVAVTTDVYSLGVVLYEVLTGVSPYETKPGDVEGVLAAITRAEVKLPSEAVLRATASQVAARGLTREKLRSALQGDLDAIVMMALRKDPQDRYQSVQALTDDLVAALERRPTLARRGDRAYRAALFVRRNRALVAGVSAAFVALTVGLVATVWQARRAETERDLAQARFNQVRQLAKAVLFRYHDGIADLPGSTALRQELVKDAQGYLEALSAQAANDLALKQELATSYLKLGDVQGDPFTASLGDTSAAKESYLKARALAESILVSHPTDWDARRTLAQSHEKRGSLEEVTGSLETALGMLLEGLALDAKLLDERPDDLDQRFWLGRDELGVGQVLMDLGRLGESKEHLQRSLDLRAGVAAKRNDPASRRGVTVALISLSRVATEEARLDDAIELALRAEAQGSALVAESPGSVEMKRTLQVAWQVLIGAYRLAGRFADALPYARKSTAAARAAYDGDPGNSVAARDLVVALTLEGGLLSSLNRLEETRALEHEALELLRASHQRDPANMQTLRNLGRQLVASAYDAAWRGEFDTAERRLVEQAKIAAELKARDAQDFTTLEELTSAHDVRAIIFTRQGRFTDALAEQQQVLDETLAQTGSSPESKRLWTQVGHAQAALVKLRVRIAEKSKAEADWQAALAQEDAAARAVAEIVKDDNLLSAFEDTIEERAELKTRIEAALAGKPLPPLPPL</sequence>
<evidence type="ECO:0000256" key="6">
    <source>
        <dbReference type="SAM" id="Phobius"/>
    </source>
</evidence>
<keyword evidence="3" id="KW-0418">Kinase</keyword>
<proteinExistence type="predicted"/>
<dbReference type="InterPro" id="IPR011990">
    <property type="entry name" value="TPR-like_helical_dom_sf"/>
</dbReference>
<keyword evidence="6" id="KW-1133">Transmembrane helix</keyword>
<dbReference type="PANTHER" id="PTHR43289">
    <property type="entry name" value="MITOGEN-ACTIVATED PROTEIN KINASE KINASE KINASE 20-RELATED"/>
    <property type="match status" value="1"/>
</dbReference>
<feature type="binding site" evidence="5">
    <location>
        <position position="88"/>
    </location>
    <ligand>
        <name>ATP</name>
        <dbReference type="ChEBI" id="CHEBI:30616"/>
    </ligand>
</feature>
<dbReference type="Gene3D" id="3.30.200.20">
    <property type="entry name" value="Phosphorylase Kinase, domain 1"/>
    <property type="match status" value="1"/>
</dbReference>
<dbReference type="Gene3D" id="1.10.510.10">
    <property type="entry name" value="Transferase(Phosphotransferase) domain 1"/>
    <property type="match status" value="1"/>
</dbReference>
<dbReference type="InterPro" id="IPR008271">
    <property type="entry name" value="Ser/Thr_kinase_AS"/>
</dbReference>
<dbReference type="Proteomes" id="UP000249061">
    <property type="component" value="Unassembled WGS sequence"/>
</dbReference>
<dbReference type="EMBL" id="QFQP01000010">
    <property type="protein sequence ID" value="PZR13231.1"/>
    <property type="molecule type" value="Genomic_DNA"/>
</dbReference>
<keyword evidence="2 5" id="KW-0547">Nucleotide-binding</keyword>
<evidence type="ECO:0000313" key="8">
    <source>
        <dbReference type="EMBL" id="PZR13231.1"/>
    </source>
</evidence>
<dbReference type="GO" id="GO:0005524">
    <property type="term" value="F:ATP binding"/>
    <property type="evidence" value="ECO:0007669"/>
    <property type="project" value="UniProtKB-UniRule"/>
</dbReference>
<gene>
    <name evidence="8" type="ORF">DI536_13165</name>
</gene>
<feature type="transmembrane region" description="Helical" evidence="6">
    <location>
        <begin position="365"/>
        <end position="386"/>
    </location>
</feature>
<keyword evidence="6" id="KW-0472">Membrane</keyword>
<dbReference type="Pfam" id="PF00069">
    <property type="entry name" value="Pkinase"/>
    <property type="match status" value="1"/>
</dbReference>
<evidence type="ECO:0000313" key="9">
    <source>
        <dbReference type="Proteomes" id="UP000249061"/>
    </source>
</evidence>
<feature type="domain" description="Protein kinase" evidence="7">
    <location>
        <begin position="59"/>
        <end position="337"/>
    </location>
</feature>
<dbReference type="CDD" id="cd14014">
    <property type="entry name" value="STKc_PknB_like"/>
    <property type="match status" value="1"/>
</dbReference>
<evidence type="ECO:0000256" key="4">
    <source>
        <dbReference type="ARBA" id="ARBA00022840"/>
    </source>
</evidence>
<evidence type="ECO:0000256" key="2">
    <source>
        <dbReference type="ARBA" id="ARBA00022741"/>
    </source>
</evidence>
<dbReference type="PROSITE" id="PS00108">
    <property type="entry name" value="PROTEIN_KINASE_ST"/>
    <property type="match status" value="1"/>
</dbReference>
<name>A0A2W5VRQ0_9BACT</name>
<evidence type="ECO:0000256" key="1">
    <source>
        <dbReference type="ARBA" id="ARBA00022679"/>
    </source>
</evidence>
<dbReference type="InterPro" id="IPR017441">
    <property type="entry name" value="Protein_kinase_ATP_BS"/>
</dbReference>
<dbReference type="Gene3D" id="1.25.40.10">
    <property type="entry name" value="Tetratricopeptide repeat domain"/>
    <property type="match status" value="3"/>
</dbReference>
<dbReference type="InterPro" id="IPR011009">
    <property type="entry name" value="Kinase-like_dom_sf"/>
</dbReference>
<dbReference type="SUPFAM" id="SSF48452">
    <property type="entry name" value="TPR-like"/>
    <property type="match status" value="1"/>
</dbReference>
<evidence type="ECO:0000256" key="3">
    <source>
        <dbReference type="ARBA" id="ARBA00022777"/>
    </source>
</evidence>
<evidence type="ECO:0000259" key="7">
    <source>
        <dbReference type="PROSITE" id="PS50011"/>
    </source>
</evidence>
<reference evidence="8 9" key="1">
    <citation type="submission" date="2017-08" db="EMBL/GenBank/DDBJ databases">
        <title>Infants hospitalized years apart are colonized by the same room-sourced microbial strains.</title>
        <authorList>
            <person name="Brooks B."/>
            <person name="Olm M.R."/>
            <person name="Firek B.A."/>
            <person name="Baker R."/>
            <person name="Thomas B.C."/>
            <person name="Morowitz M.J."/>
            <person name="Banfield J.F."/>
        </authorList>
    </citation>
    <scope>NUCLEOTIDE SEQUENCE [LARGE SCALE GENOMIC DNA]</scope>
    <source>
        <strain evidence="8">S2_003_000_R2_14</strain>
    </source>
</reference>